<keyword evidence="2" id="KW-1003">Cell membrane</keyword>
<evidence type="ECO:0000256" key="5">
    <source>
        <dbReference type="ARBA" id="ARBA00023136"/>
    </source>
</evidence>
<feature type="transmembrane region" description="Helical" evidence="6">
    <location>
        <begin position="227"/>
        <end position="244"/>
    </location>
</feature>
<dbReference type="PANTHER" id="PTHR30250">
    <property type="entry name" value="PST FAMILY PREDICTED COLANIC ACID TRANSPORTER"/>
    <property type="match status" value="1"/>
</dbReference>
<name>A0A1F4USJ9_UNCKA</name>
<comment type="subcellular location">
    <subcellularLocation>
        <location evidence="1">Cell membrane</location>
        <topology evidence="1">Multi-pass membrane protein</topology>
    </subcellularLocation>
</comment>
<feature type="transmembrane region" description="Helical" evidence="6">
    <location>
        <begin position="21"/>
        <end position="42"/>
    </location>
</feature>
<comment type="caution">
    <text evidence="7">The sequence shown here is derived from an EMBL/GenBank/DDBJ whole genome shotgun (WGS) entry which is preliminary data.</text>
</comment>
<sequence>MKNFPKKLIEIYKNSFIISRSSIVIVSSLFASVFSYLFQFLSARSLSVEEYSELVSLFSLSVIIGTIMLVFTNGTTKLVAEIKSIDYPFRLSRFFFSLMKLVLVTTFFVFIGMIFFQKQIGAYLNIQNYKLIYIFAVAVVFGNINTALGPVLQGLQRFKAFSFYNIFNAFTKFLVALIVLYFSLTVIETFWGLVISTVLSIALGAFLLKKNLKLDLKAFDKVDIETLVKYSIGSILILAGLNFLQNNDVILVKHYFDSNTAGIYASLTVIGRIIFFAASPVSIVMLPICAERYKHGGDVVKPFLVSLSISAFISLCGVFVYWLFPKLVIGILFGQKYLVAEPYLPLFGAFMFVYTLLYLFGTFFISISKFKQGSLMLVGAIIQILGIHFFHENLYQVITISIIATVISLFLFIPSLYKTIKNN</sequence>
<feature type="transmembrane region" description="Helical" evidence="6">
    <location>
        <begin position="344"/>
        <end position="367"/>
    </location>
</feature>
<feature type="transmembrane region" description="Helical" evidence="6">
    <location>
        <begin position="190"/>
        <end position="207"/>
    </location>
</feature>
<feature type="transmembrane region" description="Helical" evidence="6">
    <location>
        <begin position="264"/>
        <end position="290"/>
    </location>
</feature>
<dbReference type="Pfam" id="PF13440">
    <property type="entry name" value="Polysacc_synt_3"/>
    <property type="match status" value="1"/>
</dbReference>
<feature type="transmembrane region" description="Helical" evidence="6">
    <location>
        <begin position="163"/>
        <end position="184"/>
    </location>
</feature>
<dbReference type="InterPro" id="IPR050833">
    <property type="entry name" value="Poly_Biosynth_Transport"/>
</dbReference>
<keyword evidence="5 6" id="KW-0472">Membrane</keyword>
<feature type="transmembrane region" description="Helical" evidence="6">
    <location>
        <begin position="131"/>
        <end position="151"/>
    </location>
</feature>
<accession>A0A1F4USJ9</accession>
<feature type="transmembrane region" description="Helical" evidence="6">
    <location>
        <begin position="94"/>
        <end position="116"/>
    </location>
</feature>
<keyword evidence="4 6" id="KW-1133">Transmembrane helix</keyword>
<keyword evidence="3 6" id="KW-0812">Transmembrane</keyword>
<gene>
    <name evidence="7" type="ORF">A2713_02360</name>
</gene>
<feature type="transmembrane region" description="Helical" evidence="6">
    <location>
        <begin position="397"/>
        <end position="417"/>
    </location>
</feature>
<evidence type="ECO:0008006" key="9">
    <source>
        <dbReference type="Google" id="ProtNLM"/>
    </source>
</evidence>
<proteinExistence type="predicted"/>
<dbReference type="EMBL" id="MEUX01000006">
    <property type="protein sequence ID" value="OGC47947.1"/>
    <property type="molecule type" value="Genomic_DNA"/>
</dbReference>
<protein>
    <recommendedName>
        <fullName evidence="9">Polysaccharide biosynthesis protein C-terminal domain-containing protein</fullName>
    </recommendedName>
</protein>
<feature type="transmembrane region" description="Helical" evidence="6">
    <location>
        <begin position="374"/>
        <end position="391"/>
    </location>
</feature>
<dbReference type="AlphaFoldDB" id="A0A1F4USJ9"/>
<reference evidence="7 8" key="1">
    <citation type="journal article" date="2016" name="Nat. Commun.">
        <title>Thousands of microbial genomes shed light on interconnected biogeochemical processes in an aquifer system.</title>
        <authorList>
            <person name="Anantharaman K."/>
            <person name="Brown C.T."/>
            <person name="Hug L.A."/>
            <person name="Sharon I."/>
            <person name="Castelle C.J."/>
            <person name="Probst A.J."/>
            <person name="Thomas B.C."/>
            <person name="Singh A."/>
            <person name="Wilkins M.J."/>
            <person name="Karaoz U."/>
            <person name="Brodie E.L."/>
            <person name="Williams K.H."/>
            <person name="Hubbard S.S."/>
            <person name="Banfield J.F."/>
        </authorList>
    </citation>
    <scope>NUCLEOTIDE SEQUENCE [LARGE SCALE GENOMIC DNA]</scope>
</reference>
<evidence type="ECO:0000313" key="8">
    <source>
        <dbReference type="Proteomes" id="UP000176444"/>
    </source>
</evidence>
<evidence type="ECO:0000256" key="3">
    <source>
        <dbReference type="ARBA" id="ARBA00022692"/>
    </source>
</evidence>
<feature type="transmembrane region" description="Helical" evidence="6">
    <location>
        <begin position="302"/>
        <end position="324"/>
    </location>
</feature>
<evidence type="ECO:0000313" key="7">
    <source>
        <dbReference type="EMBL" id="OGC47947.1"/>
    </source>
</evidence>
<dbReference type="Proteomes" id="UP000176444">
    <property type="component" value="Unassembled WGS sequence"/>
</dbReference>
<evidence type="ECO:0000256" key="6">
    <source>
        <dbReference type="SAM" id="Phobius"/>
    </source>
</evidence>
<evidence type="ECO:0000256" key="4">
    <source>
        <dbReference type="ARBA" id="ARBA00022989"/>
    </source>
</evidence>
<dbReference type="GO" id="GO:0005886">
    <property type="term" value="C:plasma membrane"/>
    <property type="evidence" value="ECO:0007669"/>
    <property type="project" value="UniProtKB-SubCell"/>
</dbReference>
<evidence type="ECO:0000256" key="1">
    <source>
        <dbReference type="ARBA" id="ARBA00004651"/>
    </source>
</evidence>
<feature type="transmembrane region" description="Helical" evidence="6">
    <location>
        <begin position="54"/>
        <end position="73"/>
    </location>
</feature>
<evidence type="ECO:0000256" key="2">
    <source>
        <dbReference type="ARBA" id="ARBA00022475"/>
    </source>
</evidence>
<organism evidence="7 8">
    <name type="scientific">candidate division WWE3 bacterium RIFCSPHIGHO2_01_FULL_35_17</name>
    <dbReference type="NCBI Taxonomy" id="1802614"/>
    <lineage>
        <taxon>Bacteria</taxon>
        <taxon>Katanobacteria</taxon>
    </lineage>
</organism>
<dbReference type="PANTHER" id="PTHR30250:SF28">
    <property type="entry name" value="POLYSACCHARIDE BIOSYNTHESIS PROTEIN"/>
    <property type="match status" value="1"/>
</dbReference>